<protein>
    <submittedName>
        <fullName evidence="2">Uncharacterized protein</fullName>
    </submittedName>
</protein>
<keyword evidence="1" id="KW-1133">Transmembrane helix</keyword>
<evidence type="ECO:0000256" key="1">
    <source>
        <dbReference type="SAM" id="Phobius"/>
    </source>
</evidence>
<evidence type="ECO:0000313" key="3">
    <source>
        <dbReference type="Proteomes" id="UP000192293"/>
    </source>
</evidence>
<name>A0ABX3S9X4_MYCBC</name>
<organism evidence="2 3">
    <name type="scientific">Mycobacterium bouchedurhonense</name>
    <dbReference type="NCBI Taxonomy" id="701041"/>
    <lineage>
        <taxon>Bacteria</taxon>
        <taxon>Bacillati</taxon>
        <taxon>Actinomycetota</taxon>
        <taxon>Actinomycetes</taxon>
        <taxon>Mycobacteriales</taxon>
        <taxon>Mycobacteriaceae</taxon>
        <taxon>Mycobacterium</taxon>
        <taxon>Mycobacterium avium complex (MAC)</taxon>
    </lineage>
</organism>
<dbReference type="Proteomes" id="UP000192293">
    <property type="component" value="Unassembled WGS sequence"/>
</dbReference>
<evidence type="ECO:0000313" key="2">
    <source>
        <dbReference type="EMBL" id="ORA47432.1"/>
    </source>
</evidence>
<comment type="caution">
    <text evidence="2">The sequence shown here is derived from an EMBL/GenBank/DDBJ whole genome shotgun (WGS) entry which is preliminary data.</text>
</comment>
<keyword evidence="1" id="KW-0472">Membrane</keyword>
<gene>
    <name evidence="2" type="ORF">BST19_18075</name>
</gene>
<sequence>MGSNRLSALVIAALRFEIYVLIFGVFQSQPSGSAGMASRAGLVDCQALQVELSTATFAGAGALATAVGAGAAGAAVLGLRERTTAPITAAARMMAATMIATGSHRRAGWAGG</sequence>
<keyword evidence="1" id="KW-0812">Transmembrane</keyword>
<accession>A0ABX3S9X4</accession>
<feature type="transmembrane region" description="Helical" evidence="1">
    <location>
        <begin position="6"/>
        <end position="26"/>
    </location>
</feature>
<dbReference type="EMBL" id="MVHL01000029">
    <property type="protein sequence ID" value="ORA47432.1"/>
    <property type="molecule type" value="Genomic_DNA"/>
</dbReference>
<proteinExistence type="predicted"/>
<keyword evidence="3" id="KW-1185">Reference proteome</keyword>
<reference evidence="2 3" key="1">
    <citation type="submission" date="2017-02" db="EMBL/GenBank/DDBJ databases">
        <title>The new phylogeny of genus Mycobacterium.</title>
        <authorList>
            <person name="Tortoli E."/>
            <person name="Trovato A."/>
            <person name="Cirillo D.M."/>
        </authorList>
    </citation>
    <scope>NUCLEOTIDE SEQUENCE [LARGE SCALE GENOMIC DNA]</scope>
    <source>
        <strain evidence="2 3">DSM 45439</strain>
    </source>
</reference>